<accession>A0ABV6ZVX6</accession>
<dbReference type="RefSeq" id="WP_343165321.1">
    <property type="nucleotide sequence ID" value="NZ_JBHRSV010000005.1"/>
</dbReference>
<gene>
    <name evidence="2" type="ORF">ACFOOR_05495</name>
</gene>
<dbReference type="Proteomes" id="UP001595379">
    <property type="component" value="Unassembled WGS sequence"/>
</dbReference>
<sequence length="243" mass="26403">MLKMTMMVAAAVLFGGSALAQDGDWRAAAAARLPDTGEMNLQMLNAGEVDGYMRLGWRRNDGRIEMFDRSMMMSADIFESMTAAMTDGDFAPLETVILWHQESAVMTLDTVASDGRVTGTQTILRPLSGEQSAPIELDLPDGVMPRAATFVLAPFMGLEPGESVSYDWYAVLANSVATVTVTAFEGGVVDTPAGRYEDTLRLEVRGTQPENDIFVANGEVVRIDVVGRDMTFLRRPDPQPVAQ</sequence>
<evidence type="ECO:0000256" key="1">
    <source>
        <dbReference type="SAM" id="SignalP"/>
    </source>
</evidence>
<comment type="caution">
    <text evidence="2">The sequence shown here is derived from an EMBL/GenBank/DDBJ whole genome shotgun (WGS) entry which is preliminary data.</text>
</comment>
<evidence type="ECO:0000313" key="3">
    <source>
        <dbReference type="Proteomes" id="UP001595379"/>
    </source>
</evidence>
<keyword evidence="1" id="KW-0732">Signal</keyword>
<feature type="chain" id="PRO_5047027560" evidence="1">
    <location>
        <begin position="21"/>
        <end position="243"/>
    </location>
</feature>
<name>A0ABV6ZVX6_9PROT</name>
<evidence type="ECO:0000313" key="2">
    <source>
        <dbReference type="EMBL" id="MFC2925553.1"/>
    </source>
</evidence>
<feature type="signal peptide" evidence="1">
    <location>
        <begin position="1"/>
        <end position="20"/>
    </location>
</feature>
<reference evidence="3" key="1">
    <citation type="journal article" date="2019" name="Int. J. Syst. Evol. Microbiol.">
        <title>The Global Catalogue of Microorganisms (GCM) 10K type strain sequencing project: providing services to taxonomists for standard genome sequencing and annotation.</title>
        <authorList>
            <consortium name="The Broad Institute Genomics Platform"/>
            <consortium name="The Broad Institute Genome Sequencing Center for Infectious Disease"/>
            <person name="Wu L."/>
            <person name="Ma J."/>
        </authorList>
    </citation>
    <scope>NUCLEOTIDE SEQUENCE [LARGE SCALE GENOMIC DNA]</scope>
    <source>
        <strain evidence="3">KCTC 52487</strain>
    </source>
</reference>
<keyword evidence="3" id="KW-1185">Reference proteome</keyword>
<protein>
    <submittedName>
        <fullName evidence="2">Uncharacterized protein</fullName>
    </submittedName>
</protein>
<organism evidence="2 3">
    <name type="scientific">Hyphobacterium vulgare</name>
    <dbReference type="NCBI Taxonomy" id="1736751"/>
    <lineage>
        <taxon>Bacteria</taxon>
        <taxon>Pseudomonadati</taxon>
        <taxon>Pseudomonadota</taxon>
        <taxon>Alphaproteobacteria</taxon>
        <taxon>Maricaulales</taxon>
        <taxon>Maricaulaceae</taxon>
        <taxon>Hyphobacterium</taxon>
    </lineage>
</organism>
<proteinExistence type="predicted"/>
<dbReference type="EMBL" id="JBHRSV010000005">
    <property type="protein sequence ID" value="MFC2925553.1"/>
    <property type="molecule type" value="Genomic_DNA"/>
</dbReference>